<evidence type="ECO:0000256" key="8">
    <source>
        <dbReference type="SAM" id="MobiDB-lite"/>
    </source>
</evidence>
<keyword evidence="3" id="KW-0862">Zinc</keyword>
<feature type="region of interest" description="Disordered" evidence="8">
    <location>
        <begin position="577"/>
        <end position="599"/>
    </location>
</feature>
<dbReference type="CDD" id="cd12148">
    <property type="entry name" value="fungal_TF_MHR"/>
    <property type="match status" value="1"/>
</dbReference>
<gene>
    <name evidence="10" type="ORF">PRZ48_006356</name>
</gene>
<proteinExistence type="predicted"/>
<dbReference type="SUPFAM" id="SSF57701">
    <property type="entry name" value="Zn2/Cys6 DNA-binding domain"/>
    <property type="match status" value="1"/>
</dbReference>
<dbReference type="PANTHER" id="PTHR31668:SF18">
    <property type="entry name" value="MALTOSE FERMENTATION REGULATORY PROTEIN MAL13-RELATED"/>
    <property type="match status" value="1"/>
</dbReference>
<evidence type="ECO:0000256" key="2">
    <source>
        <dbReference type="ARBA" id="ARBA00022723"/>
    </source>
</evidence>
<feature type="region of interest" description="Disordered" evidence="8">
    <location>
        <begin position="66"/>
        <end position="114"/>
    </location>
</feature>
<keyword evidence="6" id="KW-0804">Transcription</keyword>
<name>A0ABR0EMX2_ZASCE</name>
<evidence type="ECO:0000259" key="9">
    <source>
        <dbReference type="PROSITE" id="PS50048"/>
    </source>
</evidence>
<dbReference type="EMBL" id="JAXOVC010000004">
    <property type="protein sequence ID" value="KAK4502929.1"/>
    <property type="molecule type" value="Genomic_DNA"/>
</dbReference>
<dbReference type="InterPro" id="IPR050797">
    <property type="entry name" value="Carb_Metab_Trans_Reg"/>
</dbReference>
<organism evidence="10 11">
    <name type="scientific">Zasmidium cellare</name>
    <name type="common">Wine cellar mold</name>
    <name type="synonym">Racodium cellare</name>
    <dbReference type="NCBI Taxonomy" id="395010"/>
    <lineage>
        <taxon>Eukaryota</taxon>
        <taxon>Fungi</taxon>
        <taxon>Dikarya</taxon>
        <taxon>Ascomycota</taxon>
        <taxon>Pezizomycotina</taxon>
        <taxon>Dothideomycetes</taxon>
        <taxon>Dothideomycetidae</taxon>
        <taxon>Mycosphaerellales</taxon>
        <taxon>Mycosphaerellaceae</taxon>
        <taxon>Zasmidium</taxon>
    </lineage>
</organism>
<keyword evidence="7" id="KW-0539">Nucleus</keyword>
<evidence type="ECO:0000313" key="11">
    <source>
        <dbReference type="Proteomes" id="UP001305779"/>
    </source>
</evidence>
<feature type="compositionally biased region" description="Polar residues" evidence="8">
    <location>
        <begin position="102"/>
        <end position="112"/>
    </location>
</feature>
<dbReference type="Pfam" id="PF00172">
    <property type="entry name" value="Zn_clus"/>
    <property type="match status" value="1"/>
</dbReference>
<evidence type="ECO:0000256" key="1">
    <source>
        <dbReference type="ARBA" id="ARBA00004123"/>
    </source>
</evidence>
<dbReference type="Pfam" id="PF04082">
    <property type="entry name" value="Fungal_trans"/>
    <property type="match status" value="1"/>
</dbReference>
<comment type="caution">
    <text evidence="10">The sequence shown here is derived from an EMBL/GenBank/DDBJ whole genome shotgun (WGS) entry which is preliminary data.</text>
</comment>
<keyword evidence="4" id="KW-0805">Transcription regulation</keyword>
<dbReference type="CDD" id="cd00067">
    <property type="entry name" value="GAL4"/>
    <property type="match status" value="1"/>
</dbReference>
<evidence type="ECO:0000256" key="7">
    <source>
        <dbReference type="ARBA" id="ARBA00023242"/>
    </source>
</evidence>
<dbReference type="PROSITE" id="PS00463">
    <property type="entry name" value="ZN2_CY6_FUNGAL_1"/>
    <property type="match status" value="1"/>
</dbReference>
<dbReference type="InterPro" id="IPR001138">
    <property type="entry name" value="Zn2Cys6_DnaBD"/>
</dbReference>
<dbReference type="SMART" id="SM00066">
    <property type="entry name" value="GAL4"/>
    <property type="match status" value="1"/>
</dbReference>
<keyword evidence="11" id="KW-1185">Reference proteome</keyword>
<protein>
    <recommendedName>
        <fullName evidence="9">Zn(2)-C6 fungal-type domain-containing protein</fullName>
    </recommendedName>
</protein>
<feature type="compositionally biased region" description="Low complexity" evidence="8">
    <location>
        <begin position="582"/>
        <end position="591"/>
    </location>
</feature>
<feature type="domain" description="Zn(2)-C6 fungal-type" evidence="9">
    <location>
        <begin position="13"/>
        <end position="42"/>
    </location>
</feature>
<keyword evidence="5" id="KW-0238">DNA-binding</keyword>
<comment type="subcellular location">
    <subcellularLocation>
        <location evidence="1">Nucleus</location>
    </subcellularLocation>
</comment>
<evidence type="ECO:0000256" key="3">
    <source>
        <dbReference type="ARBA" id="ARBA00022833"/>
    </source>
</evidence>
<dbReference type="PROSITE" id="PS50048">
    <property type="entry name" value="ZN2_CY6_FUNGAL_2"/>
    <property type="match status" value="1"/>
</dbReference>
<dbReference type="InterPro" id="IPR007219">
    <property type="entry name" value="XnlR_reg_dom"/>
</dbReference>
<dbReference type="Proteomes" id="UP001305779">
    <property type="component" value="Unassembled WGS sequence"/>
</dbReference>
<evidence type="ECO:0000256" key="6">
    <source>
        <dbReference type="ARBA" id="ARBA00023163"/>
    </source>
</evidence>
<sequence>MDSARERRRAPLPCDNCRTRKIRCDYSNPCERCLSSGLTCTYTSVRKKRGPKRGRGSVVEQLRAQGYAEPPLHGNTASTARPTPLPPSTPVTPVTFDPLLPPTSTAPQTEWSTPGDGIVNDYFSFDDFAQNVLSSSNWPLPELNEPWPQLPGSHGLGSVTTPSGTDQYASPLSHLTTVSLQQQTTSTFEASELAQRSVELFFTHMYPIYPIVERRKVEGLMEDPLSATRSESCLMWAICAMTIMHVDRWPGLSSEQRVSASRHYIRKCLEARLEVDLAESASYNDVLTSLFVGIALFELKCRKASWFHVREAITLAHAAGLEQVGQDSSLTNDERLRRQRAYVLLFITERGACVLDEFPVSTLNTPDLPHASCADEDPLIASGLQSLYNLFATLDFNFVKLWNDHTRFGSTDKGYPELAALQDHLREPIDLQGVSDIQRADVLITQQWLRLVFWQAALKKGLVSTSNTHPAFSYDYPLTIASSLCDIVKSLPPIAIQVHGLGIFEKEFEIAYSLLDTLTFSNTAHGIEHHENLRYLLLSLSADPSSRQIYVRTLEKKMGGSAEPRKYRSLAGVQLLRDDSGSRQTSRRQSTAIIASGRK</sequence>
<evidence type="ECO:0000256" key="4">
    <source>
        <dbReference type="ARBA" id="ARBA00023015"/>
    </source>
</evidence>
<dbReference type="InterPro" id="IPR036864">
    <property type="entry name" value="Zn2-C6_fun-type_DNA-bd_sf"/>
</dbReference>
<evidence type="ECO:0000313" key="10">
    <source>
        <dbReference type="EMBL" id="KAK4502929.1"/>
    </source>
</evidence>
<evidence type="ECO:0000256" key="5">
    <source>
        <dbReference type="ARBA" id="ARBA00023125"/>
    </source>
</evidence>
<dbReference type="PANTHER" id="PTHR31668">
    <property type="entry name" value="GLUCOSE TRANSPORT TRANSCRIPTION REGULATOR RGT1-RELATED-RELATED"/>
    <property type="match status" value="1"/>
</dbReference>
<reference evidence="10 11" key="1">
    <citation type="journal article" date="2023" name="G3 (Bethesda)">
        <title>A chromosome-level genome assembly of Zasmidium syzygii isolated from banana leaves.</title>
        <authorList>
            <person name="van Westerhoven A.C."/>
            <person name="Mehrabi R."/>
            <person name="Talebi R."/>
            <person name="Steentjes M.B.F."/>
            <person name="Corcolon B."/>
            <person name="Chong P.A."/>
            <person name="Kema G.H.J."/>
            <person name="Seidl M.F."/>
        </authorList>
    </citation>
    <scope>NUCLEOTIDE SEQUENCE [LARGE SCALE GENOMIC DNA]</scope>
    <source>
        <strain evidence="10 11">P124</strain>
    </source>
</reference>
<accession>A0ABR0EMX2</accession>
<keyword evidence="2" id="KW-0479">Metal-binding</keyword>
<dbReference type="Gene3D" id="4.10.240.10">
    <property type="entry name" value="Zn(2)-C6 fungal-type DNA-binding domain"/>
    <property type="match status" value="1"/>
</dbReference>